<comment type="similarity">
    <text evidence="1 6">Belongs to the methyltransferase superfamily.</text>
</comment>
<dbReference type="InterPro" id="IPR010675">
    <property type="entry name" value="Bin3_C"/>
</dbReference>
<dbReference type="RefSeq" id="XP_015610358.1">
    <property type="nucleotide sequence ID" value="XM_015754872.2"/>
</dbReference>
<dbReference type="GO" id="GO:0008171">
    <property type="term" value="F:O-methyltransferase activity"/>
    <property type="evidence" value="ECO:0007669"/>
    <property type="project" value="UniProtKB-UniRule"/>
</dbReference>
<dbReference type="PANTHER" id="PTHR12315:SF1">
    <property type="entry name" value="RNA 5'-MONOPHOSPHATE METHYLTRANSFERASE"/>
    <property type="match status" value="1"/>
</dbReference>
<dbReference type="Pfam" id="PF06859">
    <property type="entry name" value="Bin3"/>
    <property type="match status" value="1"/>
</dbReference>
<keyword evidence="8" id="KW-1185">Reference proteome</keyword>
<evidence type="ECO:0000256" key="5">
    <source>
        <dbReference type="PROSITE-ProRule" id="PRU00848"/>
    </source>
</evidence>
<reference evidence="9 10" key="1">
    <citation type="submission" date="2025-04" db="UniProtKB">
        <authorList>
            <consortium name="RefSeq"/>
        </authorList>
    </citation>
    <scope>IDENTIFICATION</scope>
</reference>
<dbReference type="EC" id="2.1.1.-" evidence="6"/>
<organism evidence="8 10">
    <name type="scientific">Cephus cinctus</name>
    <name type="common">Wheat stem sawfly</name>
    <dbReference type="NCBI Taxonomy" id="211228"/>
    <lineage>
        <taxon>Eukaryota</taxon>
        <taxon>Metazoa</taxon>
        <taxon>Ecdysozoa</taxon>
        <taxon>Arthropoda</taxon>
        <taxon>Hexapoda</taxon>
        <taxon>Insecta</taxon>
        <taxon>Pterygota</taxon>
        <taxon>Neoptera</taxon>
        <taxon>Endopterygota</taxon>
        <taxon>Hymenoptera</taxon>
        <taxon>Cephoidea</taxon>
        <taxon>Cephidae</taxon>
        <taxon>Cephus</taxon>
    </lineage>
</organism>
<dbReference type="Gene3D" id="3.40.50.150">
    <property type="entry name" value="Vaccinia Virus protein VP39"/>
    <property type="match status" value="1"/>
</dbReference>
<dbReference type="Proteomes" id="UP000694920">
    <property type="component" value="Unplaced"/>
</dbReference>
<dbReference type="GO" id="GO:0008173">
    <property type="term" value="F:RNA methyltransferase activity"/>
    <property type="evidence" value="ECO:0007669"/>
    <property type="project" value="UniProtKB-UniRule"/>
</dbReference>
<dbReference type="InterPro" id="IPR039772">
    <property type="entry name" value="Bin3-like"/>
</dbReference>
<dbReference type="AlphaFoldDB" id="A0AAJ7R7Y0"/>
<evidence type="ECO:0000256" key="4">
    <source>
        <dbReference type="ARBA" id="ARBA00022691"/>
    </source>
</evidence>
<evidence type="ECO:0000313" key="11">
    <source>
        <dbReference type="RefSeq" id="XP_024935566.1"/>
    </source>
</evidence>
<feature type="domain" description="Bin3-type SAM" evidence="7">
    <location>
        <begin position="1"/>
        <end position="250"/>
    </location>
</feature>
<evidence type="ECO:0000313" key="8">
    <source>
        <dbReference type="Proteomes" id="UP000694920"/>
    </source>
</evidence>
<evidence type="ECO:0000256" key="1">
    <source>
        <dbReference type="ARBA" id="ARBA00008361"/>
    </source>
</evidence>
<protein>
    <recommendedName>
        <fullName evidence="6">RNA methyltransferase</fullName>
        <ecNumber evidence="6">2.1.1.-</ecNumber>
    </recommendedName>
</protein>
<sequence>MQMEIPIKDAEKNDHRDPGANRYGNFINYYSFHSAEERVQQLPRNVWRSSHPDRKFLGLDIGCNAGDLTLALHDFLEPLLTEDGGADLSLLGVDFDPVLIERACEKNYWPDHVTFKCLNFISDDRDKLLREYLCKHNRSHFDVAFCFSISMWIHINYGDFGLVEFLSGVCKFSNMVVIEPQRWKCYRNASRRLRRFNGEDFPLLDSLKYRGNMSEHIQNILKEYCNFQKVTVTGNNSWGREILIYERNTNIPVDAQ</sequence>
<evidence type="ECO:0000256" key="2">
    <source>
        <dbReference type="ARBA" id="ARBA00022603"/>
    </source>
</evidence>
<evidence type="ECO:0000259" key="7">
    <source>
        <dbReference type="PROSITE" id="PS51515"/>
    </source>
</evidence>
<dbReference type="GO" id="GO:0032259">
    <property type="term" value="P:methylation"/>
    <property type="evidence" value="ECO:0007669"/>
    <property type="project" value="UniProtKB-KW"/>
</dbReference>
<dbReference type="SUPFAM" id="SSF53335">
    <property type="entry name" value="S-adenosyl-L-methionine-dependent methyltransferases"/>
    <property type="match status" value="1"/>
</dbReference>
<dbReference type="RefSeq" id="XP_024935566.1">
    <property type="nucleotide sequence ID" value="XM_025079798.1"/>
</dbReference>
<dbReference type="InterPro" id="IPR029063">
    <property type="entry name" value="SAM-dependent_MTases_sf"/>
</dbReference>
<name>A0AAJ7R7Y0_CEPCN</name>
<proteinExistence type="inferred from homology"/>
<evidence type="ECO:0000313" key="10">
    <source>
        <dbReference type="RefSeq" id="XP_024935565.1"/>
    </source>
</evidence>
<keyword evidence="2 6" id="KW-0489">Methyltransferase</keyword>
<dbReference type="PANTHER" id="PTHR12315">
    <property type="entry name" value="BICOID-INTERACTING PROTEIN RELATED"/>
    <property type="match status" value="1"/>
</dbReference>
<keyword evidence="3 6" id="KW-0808">Transferase</keyword>
<evidence type="ECO:0000256" key="6">
    <source>
        <dbReference type="RuleBase" id="RU367087"/>
    </source>
</evidence>
<dbReference type="GeneID" id="107275092"/>
<gene>
    <name evidence="9 10 11" type="primary">LOC107275092</name>
</gene>
<dbReference type="GO" id="GO:2000632">
    <property type="term" value="P:negative regulation of pre-miRNA processing"/>
    <property type="evidence" value="ECO:0007669"/>
    <property type="project" value="TreeGrafter"/>
</dbReference>
<evidence type="ECO:0000256" key="3">
    <source>
        <dbReference type="ARBA" id="ARBA00022679"/>
    </source>
</evidence>
<dbReference type="RefSeq" id="XP_024935565.1">
    <property type="nucleotide sequence ID" value="XM_025079797.1"/>
</dbReference>
<dbReference type="GO" id="GO:0005737">
    <property type="term" value="C:cytoplasm"/>
    <property type="evidence" value="ECO:0007669"/>
    <property type="project" value="TreeGrafter"/>
</dbReference>
<dbReference type="PROSITE" id="PS51515">
    <property type="entry name" value="BIN3_SAM"/>
    <property type="match status" value="1"/>
</dbReference>
<evidence type="ECO:0000313" key="9">
    <source>
        <dbReference type="RefSeq" id="XP_015610358.1"/>
    </source>
</evidence>
<dbReference type="InterPro" id="IPR024160">
    <property type="entry name" value="BIN3_SAM-bd_dom"/>
</dbReference>
<keyword evidence="4 5" id="KW-0949">S-adenosyl-L-methionine</keyword>
<accession>A0AAJ7R7Y0</accession>
<dbReference type="KEGG" id="ccin:107275092"/>